<keyword evidence="3 6" id="KW-0812">Transmembrane</keyword>
<feature type="transmembrane region" description="Helical" evidence="6">
    <location>
        <begin position="63"/>
        <end position="84"/>
    </location>
</feature>
<keyword evidence="5 6" id="KW-0472">Membrane</keyword>
<keyword evidence="4 6" id="KW-1133">Transmembrane helix</keyword>
<comment type="subcellular location">
    <subcellularLocation>
        <location evidence="1">Cell membrane</location>
        <topology evidence="1">Multi-pass membrane protein</topology>
    </subcellularLocation>
</comment>
<dbReference type="RefSeq" id="WP_218854622.1">
    <property type="nucleotide sequence ID" value="NZ_OBDY01000007.1"/>
</dbReference>
<organism evidence="7 8">
    <name type="scientific">Paractinoplanes atraurantiacus</name>
    <dbReference type="NCBI Taxonomy" id="1036182"/>
    <lineage>
        <taxon>Bacteria</taxon>
        <taxon>Bacillati</taxon>
        <taxon>Actinomycetota</taxon>
        <taxon>Actinomycetes</taxon>
        <taxon>Micromonosporales</taxon>
        <taxon>Micromonosporaceae</taxon>
        <taxon>Paractinoplanes</taxon>
    </lineage>
</organism>
<dbReference type="Proteomes" id="UP000219612">
    <property type="component" value="Unassembled WGS sequence"/>
</dbReference>
<name>A0A285ICJ4_9ACTN</name>
<feature type="transmembrane region" description="Helical" evidence="6">
    <location>
        <begin position="163"/>
        <end position="181"/>
    </location>
</feature>
<feature type="transmembrane region" description="Helical" evidence="6">
    <location>
        <begin position="122"/>
        <end position="143"/>
    </location>
</feature>
<dbReference type="Pfam" id="PF09678">
    <property type="entry name" value="Caa3_CtaG"/>
    <property type="match status" value="1"/>
</dbReference>
<proteinExistence type="predicted"/>
<evidence type="ECO:0000256" key="5">
    <source>
        <dbReference type="ARBA" id="ARBA00023136"/>
    </source>
</evidence>
<reference evidence="8" key="1">
    <citation type="submission" date="2017-09" db="EMBL/GenBank/DDBJ databases">
        <authorList>
            <person name="Varghese N."/>
            <person name="Submissions S."/>
        </authorList>
    </citation>
    <scope>NUCLEOTIDE SEQUENCE [LARGE SCALE GENOMIC DNA]</scope>
    <source>
        <strain evidence="8">CGMCC 4.6857</strain>
    </source>
</reference>
<keyword evidence="8" id="KW-1185">Reference proteome</keyword>
<protein>
    <submittedName>
        <fullName evidence="7">Putative membrane protein</fullName>
    </submittedName>
</protein>
<evidence type="ECO:0000256" key="2">
    <source>
        <dbReference type="ARBA" id="ARBA00022475"/>
    </source>
</evidence>
<sequence length="207" mass="22439">MTHTHQADGGLILLVAIAYEVLATVGRRPWPWWRTAFFLTGCLALAAGRLMRHRLVHAVAHPVVALTLNLGGLAVLFLTPLYAATTRDPTLHLLVHVHFPIAGYLFAWVIAGPDPAPRRPSVPYRLAVLGVAIAFHSILSQLLYAGVLDLPVPVAERQGGAELMYHGGDIAELLLAGALLAGRRRLPDRTRGRLHRDPYATDLPGCA</sequence>
<evidence type="ECO:0000256" key="1">
    <source>
        <dbReference type="ARBA" id="ARBA00004651"/>
    </source>
</evidence>
<feature type="transmembrane region" description="Helical" evidence="6">
    <location>
        <begin position="7"/>
        <end position="26"/>
    </location>
</feature>
<feature type="transmembrane region" description="Helical" evidence="6">
    <location>
        <begin position="32"/>
        <end position="51"/>
    </location>
</feature>
<evidence type="ECO:0000256" key="3">
    <source>
        <dbReference type="ARBA" id="ARBA00022692"/>
    </source>
</evidence>
<evidence type="ECO:0000256" key="6">
    <source>
        <dbReference type="SAM" id="Phobius"/>
    </source>
</evidence>
<dbReference type="AlphaFoldDB" id="A0A285ICJ4"/>
<dbReference type="InterPro" id="IPR019108">
    <property type="entry name" value="Caa3_assmbl_CtaG-rel"/>
</dbReference>
<feature type="transmembrane region" description="Helical" evidence="6">
    <location>
        <begin position="90"/>
        <end position="110"/>
    </location>
</feature>
<dbReference type="GO" id="GO:0005886">
    <property type="term" value="C:plasma membrane"/>
    <property type="evidence" value="ECO:0007669"/>
    <property type="project" value="UniProtKB-SubCell"/>
</dbReference>
<gene>
    <name evidence="7" type="ORF">SAMN05421748_107275</name>
</gene>
<evidence type="ECO:0000313" key="7">
    <source>
        <dbReference type="EMBL" id="SNY45695.1"/>
    </source>
</evidence>
<evidence type="ECO:0000313" key="8">
    <source>
        <dbReference type="Proteomes" id="UP000219612"/>
    </source>
</evidence>
<keyword evidence="2" id="KW-1003">Cell membrane</keyword>
<accession>A0A285ICJ4</accession>
<evidence type="ECO:0000256" key="4">
    <source>
        <dbReference type="ARBA" id="ARBA00022989"/>
    </source>
</evidence>
<dbReference type="EMBL" id="OBDY01000007">
    <property type="protein sequence ID" value="SNY45695.1"/>
    <property type="molecule type" value="Genomic_DNA"/>
</dbReference>